<dbReference type="CDD" id="cd06157">
    <property type="entry name" value="NR_LBD"/>
    <property type="match status" value="1"/>
</dbReference>
<dbReference type="Proteomes" id="UP000494206">
    <property type="component" value="Unassembled WGS sequence"/>
</dbReference>
<feature type="domain" description="Nuclear receptor" evidence="12">
    <location>
        <begin position="382"/>
        <end position="457"/>
    </location>
</feature>
<keyword evidence="5 11" id="KW-0862">Zinc</keyword>
<keyword evidence="9 11" id="KW-0675">Receptor</keyword>
<keyword evidence="6 11" id="KW-0805">Transcription regulation</keyword>
<evidence type="ECO:0000256" key="5">
    <source>
        <dbReference type="ARBA" id="ARBA00022833"/>
    </source>
</evidence>
<keyword evidence="10 11" id="KW-0539">Nucleus</keyword>
<name>A0A8S1EHW0_9PELO</name>
<dbReference type="GO" id="GO:0000978">
    <property type="term" value="F:RNA polymerase II cis-regulatory region sequence-specific DNA binding"/>
    <property type="evidence" value="ECO:0007669"/>
    <property type="project" value="InterPro"/>
</dbReference>
<dbReference type="Pfam" id="PF00104">
    <property type="entry name" value="Hormone_recep"/>
    <property type="match status" value="2"/>
</dbReference>
<dbReference type="InterPro" id="IPR000536">
    <property type="entry name" value="Nucl_hrmn_rcpt_lig-bd"/>
</dbReference>
<comment type="subcellular location">
    <subcellularLocation>
        <location evidence="1 11">Nucleus</location>
    </subcellularLocation>
</comment>
<evidence type="ECO:0000256" key="9">
    <source>
        <dbReference type="ARBA" id="ARBA00023170"/>
    </source>
</evidence>
<dbReference type="SMART" id="SM00430">
    <property type="entry name" value="HOLI"/>
    <property type="match status" value="2"/>
</dbReference>
<dbReference type="OrthoDB" id="5786922at2759"/>
<keyword evidence="8 11" id="KW-0804">Transcription</keyword>
<comment type="similarity">
    <text evidence="2 11">Belongs to the nuclear hormone receptor family.</text>
</comment>
<evidence type="ECO:0000256" key="8">
    <source>
        <dbReference type="ARBA" id="ARBA00023163"/>
    </source>
</evidence>
<protein>
    <submittedName>
        <fullName evidence="14">Uncharacterized protein</fullName>
    </submittedName>
</protein>
<dbReference type="PROSITE" id="PS51030">
    <property type="entry name" value="NUCLEAR_REC_DBD_2"/>
    <property type="match status" value="2"/>
</dbReference>
<dbReference type="InterPro" id="IPR049636">
    <property type="entry name" value="HNF4-like_DBD"/>
</dbReference>
<dbReference type="PROSITE" id="PS00031">
    <property type="entry name" value="NUCLEAR_REC_DBD_1"/>
    <property type="match status" value="2"/>
</dbReference>
<evidence type="ECO:0000313" key="14">
    <source>
        <dbReference type="EMBL" id="CAB3399122.1"/>
    </source>
</evidence>
<evidence type="ECO:0000256" key="1">
    <source>
        <dbReference type="ARBA" id="ARBA00004123"/>
    </source>
</evidence>
<feature type="domain" description="Nuclear receptor" evidence="12">
    <location>
        <begin position="5"/>
        <end position="80"/>
    </location>
</feature>
<dbReference type="PROSITE" id="PS51843">
    <property type="entry name" value="NR_LBD"/>
    <property type="match status" value="2"/>
</dbReference>
<dbReference type="InterPro" id="IPR013088">
    <property type="entry name" value="Znf_NHR/GATA"/>
</dbReference>
<dbReference type="GO" id="GO:0008270">
    <property type="term" value="F:zinc ion binding"/>
    <property type="evidence" value="ECO:0007669"/>
    <property type="project" value="UniProtKB-KW"/>
</dbReference>
<evidence type="ECO:0000256" key="11">
    <source>
        <dbReference type="RuleBase" id="RU004334"/>
    </source>
</evidence>
<dbReference type="SUPFAM" id="SSF48508">
    <property type="entry name" value="Nuclear receptor ligand-binding domain"/>
    <property type="match status" value="2"/>
</dbReference>
<dbReference type="EMBL" id="CADEPM010000001">
    <property type="protein sequence ID" value="CAB3399122.1"/>
    <property type="molecule type" value="Genomic_DNA"/>
</dbReference>
<keyword evidence="7 11" id="KW-0238">DNA-binding</keyword>
<keyword evidence="3 11" id="KW-0479">Metal-binding</keyword>
<accession>A0A8S1EHW0</accession>
<organism evidence="14 15">
    <name type="scientific">Caenorhabditis bovis</name>
    <dbReference type="NCBI Taxonomy" id="2654633"/>
    <lineage>
        <taxon>Eukaryota</taxon>
        <taxon>Metazoa</taxon>
        <taxon>Ecdysozoa</taxon>
        <taxon>Nematoda</taxon>
        <taxon>Chromadorea</taxon>
        <taxon>Rhabditida</taxon>
        <taxon>Rhabditina</taxon>
        <taxon>Rhabditomorpha</taxon>
        <taxon>Rhabditoidea</taxon>
        <taxon>Rhabditidae</taxon>
        <taxon>Peloderinae</taxon>
        <taxon>Caenorhabditis</taxon>
    </lineage>
</organism>
<dbReference type="InterPro" id="IPR001628">
    <property type="entry name" value="Znf_hrmn_rcpt"/>
</dbReference>
<evidence type="ECO:0000256" key="2">
    <source>
        <dbReference type="ARBA" id="ARBA00005993"/>
    </source>
</evidence>
<dbReference type="SMART" id="SM00399">
    <property type="entry name" value="ZnF_C4"/>
    <property type="match status" value="2"/>
</dbReference>
<keyword evidence="4 11" id="KW-0863">Zinc-finger</keyword>
<sequence>MKIEKLSCSICGEVGNGVHFGAEACRACAAFFRRSVALNKQYKCRGNGKCEVVSTIRCICRSCRFAKCLLKGMKKEAVQKYRDSYGKRGSDLESPSSSIDVRVSSCPSSSSIFSSVEQPPGMPILNKLSQNYVHLENVRKVIHCNKGNVFEAKQPKAVSYKEGNQIGIKECEIVADWVVSSFPGFSNLPTDQKTILFRNCFLAFFMLQSGYYGYLHNRSDIIILPSGDFIDCEHPETFYFDPEGKQLMTSEDAVRMFASSFSNYRRNVIEPMIRDKVDNIEFFALCALVLFDTGLDGQSDECIALSRKTREDVQRELLYYYRNYRVVDDPSMRIANLLSLLPAVQRAVRRFQEDVEISHVFNVYRVDEKFYEISKKEMTIEKNLCSVCGEDGNGVHFGAETCRACAAFFRRSVALNKQYKCRGSGNCEVLSTVRCVCRSCRLAKCFAVGMKREGVQRHRDVYGKRNTDLESPNTSSAEVGFSENYTFPARRDDSCGMPILLTLSKNYTHLESVRKVVHKKGLNLFETNHPKIVSYREASHAGIKECEIVADWVVTSFPVFAKLPTDQKTILFRNSFSSFLILQGGYNGVVHNRSDVVIMPSGDFIDIEHLETFYCDIRSKRLMTTEDAVRLFSHSFIHFRKNVIDTMIRDQVDSYEFFFLFTLILFDTGIDKQTDECTASCRQMRDLIQRELLYYYRNIKMIDDPALRVANLLSLLPAVQRVVRRFQEDLEINQIFNLCAVDEKFYAICNGRF</sequence>
<dbReference type="Gene3D" id="1.10.565.10">
    <property type="entry name" value="Retinoid X Receptor"/>
    <property type="match status" value="2"/>
</dbReference>
<dbReference type="GO" id="GO:0003700">
    <property type="term" value="F:DNA-binding transcription factor activity"/>
    <property type="evidence" value="ECO:0007669"/>
    <property type="project" value="InterPro"/>
</dbReference>
<dbReference type="CDD" id="cd06960">
    <property type="entry name" value="NR_DBD_HNF4A"/>
    <property type="match status" value="2"/>
</dbReference>
<dbReference type="GO" id="GO:0006357">
    <property type="term" value="P:regulation of transcription by RNA polymerase II"/>
    <property type="evidence" value="ECO:0007669"/>
    <property type="project" value="TreeGrafter"/>
</dbReference>
<dbReference type="SUPFAM" id="SSF57716">
    <property type="entry name" value="Glucocorticoid receptor-like (DNA-binding domain)"/>
    <property type="match status" value="2"/>
</dbReference>
<dbReference type="GO" id="GO:0005634">
    <property type="term" value="C:nucleus"/>
    <property type="evidence" value="ECO:0007669"/>
    <property type="project" value="UniProtKB-SubCell"/>
</dbReference>
<evidence type="ECO:0000256" key="10">
    <source>
        <dbReference type="ARBA" id="ARBA00023242"/>
    </source>
</evidence>
<dbReference type="InterPro" id="IPR035500">
    <property type="entry name" value="NHR-like_dom_sf"/>
</dbReference>
<evidence type="ECO:0000259" key="12">
    <source>
        <dbReference type="PROSITE" id="PS51030"/>
    </source>
</evidence>
<dbReference type="Gene3D" id="3.30.50.10">
    <property type="entry name" value="Erythroid Transcription Factor GATA-1, subunit A"/>
    <property type="match status" value="2"/>
</dbReference>
<evidence type="ECO:0000256" key="6">
    <source>
        <dbReference type="ARBA" id="ARBA00023015"/>
    </source>
</evidence>
<evidence type="ECO:0000313" key="15">
    <source>
        <dbReference type="Proteomes" id="UP000494206"/>
    </source>
</evidence>
<dbReference type="PANTHER" id="PTHR46011">
    <property type="entry name" value="NUCLEAR HORMONE RECEPTOR FAMILY MEMBER NHR-86-RELATED"/>
    <property type="match status" value="1"/>
</dbReference>
<evidence type="ECO:0000259" key="13">
    <source>
        <dbReference type="PROSITE" id="PS51843"/>
    </source>
</evidence>
<evidence type="ECO:0000256" key="4">
    <source>
        <dbReference type="ARBA" id="ARBA00022771"/>
    </source>
</evidence>
<feature type="domain" description="NR LBD" evidence="13">
    <location>
        <begin position="495"/>
        <end position="752"/>
    </location>
</feature>
<keyword evidence="15" id="KW-1185">Reference proteome</keyword>
<dbReference type="Pfam" id="PF00105">
    <property type="entry name" value="zf-C4"/>
    <property type="match status" value="2"/>
</dbReference>
<evidence type="ECO:0000256" key="7">
    <source>
        <dbReference type="ARBA" id="ARBA00023125"/>
    </source>
</evidence>
<dbReference type="AlphaFoldDB" id="A0A8S1EHW0"/>
<dbReference type="PANTHER" id="PTHR46011:SF32">
    <property type="entry name" value="NUCLEAR HORMONE RECEPTOR FAMILY"/>
    <property type="match status" value="1"/>
</dbReference>
<feature type="domain" description="NR LBD" evidence="13">
    <location>
        <begin position="117"/>
        <end position="377"/>
    </location>
</feature>
<proteinExistence type="inferred from homology"/>
<evidence type="ECO:0000256" key="3">
    <source>
        <dbReference type="ARBA" id="ARBA00022723"/>
    </source>
</evidence>
<gene>
    <name evidence="14" type="ORF">CBOVIS_LOCUS2298</name>
</gene>
<dbReference type="PRINTS" id="PR00047">
    <property type="entry name" value="STROIDFINGER"/>
</dbReference>
<comment type="caution">
    <text evidence="14">The sequence shown here is derived from an EMBL/GenBank/DDBJ whole genome shotgun (WGS) entry which is preliminary data.</text>
</comment>
<reference evidence="14 15" key="1">
    <citation type="submission" date="2020-04" db="EMBL/GenBank/DDBJ databases">
        <authorList>
            <person name="Laetsch R D."/>
            <person name="Stevens L."/>
            <person name="Kumar S."/>
            <person name="Blaxter L. M."/>
        </authorList>
    </citation>
    <scope>NUCLEOTIDE SEQUENCE [LARGE SCALE GENOMIC DNA]</scope>
</reference>